<evidence type="ECO:0000256" key="3">
    <source>
        <dbReference type="HAMAP-Rule" id="MF_01440"/>
    </source>
</evidence>
<gene>
    <name evidence="3" type="primary">cheD</name>
    <name evidence="4" type="ORF">SCAL_000805</name>
</gene>
<comment type="similarity">
    <text evidence="3">Belongs to the CheD family.</text>
</comment>
<dbReference type="PROSITE" id="PS51257">
    <property type="entry name" value="PROKAR_LIPOPROTEIN"/>
    <property type="match status" value="1"/>
</dbReference>
<keyword evidence="2 3" id="KW-0378">Hydrolase</keyword>
<dbReference type="GO" id="GO:0006935">
    <property type="term" value="P:chemotaxis"/>
    <property type="evidence" value="ECO:0007669"/>
    <property type="project" value="UniProtKB-UniRule"/>
</dbReference>
<dbReference type="SUPFAM" id="SSF64438">
    <property type="entry name" value="CNF1/YfiH-like putative cysteine hydrolases"/>
    <property type="match status" value="1"/>
</dbReference>
<keyword evidence="5" id="KW-1185">Reference proteome</keyword>
<dbReference type="Pfam" id="PF03975">
    <property type="entry name" value="CheD"/>
    <property type="match status" value="1"/>
</dbReference>
<dbReference type="EMBL" id="LYOS01000002">
    <property type="protein sequence ID" value="OFV68165.1"/>
    <property type="molecule type" value="Genomic_DNA"/>
</dbReference>
<dbReference type="PATRIC" id="fig|1838285.3.peg.814"/>
<protein>
    <recommendedName>
        <fullName evidence="3">Probable chemoreceptor glutamine deamidase CheD</fullName>
        <ecNumber evidence="3">3.5.1.44</ecNumber>
    </recommendedName>
</protein>
<evidence type="ECO:0000256" key="2">
    <source>
        <dbReference type="ARBA" id="ARBA00022801"/>
    </source>
</evidence>
<sequence length="161" mass="17080">MSGIIKVGIADLKIAKGGSTLITIGLGSCVGICIYDPVAKIGGLAHIMLPDSNSSERGKQKLLMYADTAIPVLVERMLEAGASRERLVTKIAGGATMFSSFGKKESINIGEQNVAAVKKALHALNLKITSEDTGKNFSRTVEFYIETGTVLVRTGHGEMRL</sequence>
<organism evidence="4 5">
    <name type="scientific">Candidatus Syntropharchaeum caldarium</name>
    <dbReference type="NCBI Taxonomy" id="1838285"/>
    <lineage>
        <taxon>Archaea</taxon>
        <taxon>Methanobacteriati</taxon>
        <taxon>Methanobacteriota</taxon>
        <taxon>Stenosarchaea group</taxon>
        <taxon>Methanomicrobia</taxon>
        <taxon>Methanosarcinales</taxon>
        <taxon>ANME-2 cluster</taxon>
        <taxon>Candidatus Syntropharchaeum</taxon>
    </lineage>
</organism>
<dbReference type="AlphaFoldDB" id="A0A1F2PAS4"/>
<keyword evidence="1 3" id="KW-0145">Chemotaxis</keyword>
<dbReference type="EC" id="3.5.1.44" evidence="3"/>
<dbReference type="PANTHER" id="PTHR35147:SF1">
    <property type="entry name" value="CHEMORECEPTOR GLUTAMINE DEAMIDASE CHED-RELATED"/>
    <property type="match status" value="1"/>
</dbReference>
<dbReference type="HAMAP" id="MF_01440">
    <property type="entry name" value="CheD"/>
    <property type="match status" value="1"/>
</dbReference>
<dbReference type="InterPro" id="IPR038592">
    <property type="entry name" value="CheD-like_sf"/>
</dbReference>
<dbReference type="STRING" id="1838285.SCAL_000805"/>
<accession>A0A1F2PAS4</accession>
<evidence type="ECO:0000313" key="5">
    <source>
        <dbReference type="Proteomes" id="UP000186940"/>
    </source>
</evidence>
<dbReference type="Gene3D" id="3.30.1330.200">
    <property type="match status" value="1"/>
</dbReference>
<comment type="function">
    <text evidence="3">Probably deamidates glutamine residues to glutamate on methyl-accepting chemotaxis receptors (MCPs), playing an important role in chemotaxis.</text>
</comment>
<name>A0A1F2PAS4_9EURY</name>
<dbReference type="InterPro" id="IPR011324">
    <property type="entry name" value="Cytotoxic_necrot_fac-like_cat"/>
</dbReference>
<comment type="caution">
    <text evidence="4">The sequence shown here is derived from an EMBL/GenBank/DDBJ whole genome shotgun (WGS) entry which is preliminary data.</text>
</comment>
<proteinExistence type="inferred from homology"/>
<dbReference type="CDD" id="cd16352">
    <property type="entry name" value="CheD"/>
    <property type="match status" value="1"/>
</dbReference>
<comment type="catalytic activity">
    <reaction evidence="3">
        <text>L-glutaminyl-[protein] + H2O = L-glutamyl-[protein] + NH4(+)</text>
        <dbReference type="Rhea" id="RHEA:16441"/>
        <dbReference type="Rhea" id="RHEA-COMP:10207"/>
        <dbReference type="Rhea" id="RHEA-COMP:10208"/>
        <dbReference type="ChEBI" id="CHEBI:15377"/>
        <dbReference type="ChEBI" id="CHEBI:28938"/>
        <dbReference type="ChEBI" id="CHEBI:29973"/>
        <dbReference type="ChEBI" id="CHEBI:30011"/>
        <dbReference type="EC" id="3.5.1.44"/>
    </reaction>
</comment>
<dbReference type="Proteomes" id="UP000186940">
    <property type="component" value="Unassembled WGS sequence"/>
</dbReference>
<evidence type="ECO:0000313" key="4">
    <source>
        <dbReference type="EMBL" id="OFV68165.1"/>
    </source>
</evidence>
<dbReference type="PANTHER" id="PTHR35147">
    <property type="entry name" value="CHEMORECEPTOR GLUTAMINE DEAMIDASE CHED-RELATED"/>
    <property type="match status" value="1"/>
</dbReference>
<dbReference type="InterPro" id="IPR005659">
    <property type="entry name" value="Chemorcpt_Glu_NH3ase_CheD"/>
</dbReference>
<reference evidence="4" key="1">
    <citation type="submission" date="2016-05" db="EMBL/GenBank/DDBJ databases">
        <title>Microbial consortia oxidize butane by reversing methanogenesis.</title>
        <authorList>
            <person name="Laso-Perez R."/>
            <person name="Richter M."/>
            <person name="Wegener G."/>
            <person name="Musat F."/>
        </authorList>
    </citation>
    <scope>NUCLEOTIDE SEQUENCE [LARGE SCALE GENOMIC DNA]</scope>
    <source>
        <strain evidence="4">BOX2</strain>
    </source>
</reference>
<evidence type="ECO:0000256" key="1">
    <source>
        <dbReference type="ARBA" id="ARBA00022500"/>
    </source>
</evidence>
<dbReference type="GO" id="GO:0050568">
    <property type="term" value="F:protein-glutamine glutaminase activity"/>
    <property type="evidence" value="ECO:0007669"/>
    <property type="project" value="UniProtKB-UniRule"/>
</dbReference>